<evidence type="ECO:0000259" key="10">
    <source>
        <dbReference type="Pfam" id="PF02770"/>
    </source>
</evidence>
<accession>A0A7V3E897</accession>
<evidence type="ECO:0000259" key="9">
    <source>
        <dbReference type="Pfam" id="PF00441"/>
    </source>
</evidence>
<dbReference type="Pfam" id="PF02771">
    <property type="entry name" value="Acyl-CoA_dh_N"/>
    <property type="match status" value="1"/>
</dbReference>
<dbReference type="InterPro" id="IPR037069">
    <property type="entry name" value="AcylCoA_DH/ox_N_sf"/>
</dbReference>
<organism evidence="12">
    <name type="scientific">Ignavibacterium album</name>
    <dbReference type="NCBI Taxonomy" id="591197"/>
    <lineage>
        <taxon>Bacteria</taxon>
        <taxon>Pseudomonadati</taxon>
        <taxon>Ignavibacteriota</taxon>
        <taxon>Ignavibacteria</taxon>
        <taxon>Ignavibacteriales</taxon>
        <taxon>Ignavibacteriaceae</taxon>
        <taxon>Ignavibacterium</taxon>
    </lineage>
</organism>
<evidence type="ECO:0000256" key="1">
    <source>
        <dbReference type="ARBA" id="ARBA00001974"/>
    </source>
</evidence>
<dbReference type="FunFam" id="2.40.110.10:FF:000001">
    <property type="entry name" value="Acyl-CoA dehydrogenase, mitochondrial"/>
    <property type="match status" value="1"/>
</dbReference>
<dbReference type="PANTHER" id="PTHR43884:SF12">
    <property type="entry name" value="ISOVALERYL-COA DEHYDROGENASE, MITOCHONDRIAL-RELATED"/>
    <property type="match status" value="1"/>
</dbReference>
<comment type="pathway">
    <text evidence="2">Amino-acid degradation; L-valine degradation.</text>
</comment>
<dbReference type="InterPro" id="IPR009075">
    <property type="entry name" value="AcylCo_DH/oxidase_C"/>
</dbReference>
<evidence type="ECO:0000259" key="11">
    <source>
        <dbReference type="Pfam" id="PF02771"/>
    </source>
</evidence>
<evidence type="ECO:0000256" key="8">
    <source>
        <dbReference type="RuleBase" id="RU362125"/>
    </source>
</evidence>
<gene>
    <name evidence="12" type="ORF">ENS31_14525</name>
</gene>
<dbReference type="Gene3D" id="2.40.110.10">
    <property type="entry name" value="Butyryl-CoA Dehydrogenase, subunit A, domain 2"/>
    <property type="match status" value="1"/>
</dbReference>
<evidence type="ECO:0000256" key="2">
    <source>
        <dbReference type="ARBA" id="ARBA00005109"/>
    </source>
</evidence>
<evidence type="ECO:0000256" key="4">
    <source>
        <dbReference type="ARBA" id="ARBA00022456"/>
    </source>
</evidence>
<evidence type="ECO:0000256" key="3">
    <source>
        <dbReference type="ARBA" id="ARBA00009347"/>
    </source>
</evidence>
<protein>
    <submittedName>
        <fullName evidence="12">Acyl-CoA dehydrogenase</fullName>
    </submittedName>
</protein>
<evidence type="ECO:0000256" key="6">
    <source>
        <dbReference type="ARBA" id="ARBA00022827"/>
    </source>
</evidence>
<reference evidence="12" key="1">
    <citation type="journal article" date="2020" name="mSystems">
        <title>Genome- and Community-Level Interaction Insights into Carbon Utilization and Element Cycling Functions of Hydrothermarchaeota in Hydrothermal Sediment.</title>
        <authorList>
            <person name="Zhou Z."/>
            <person name="Liu Y."/>
            <person name="Xu W."/>
            <person name="Pan J."/>
            <person name="Luo Z.H."/>
            <person name="Li M."/>
        </authorList>
    </citation>
    <scope>NUCLEOTIDE SEQUENCE [LARGE SCALE GENOMIC DNA]</scope>
    <source>
        <strain evidence="12">SpSt-479</strain>
    </source>
</reference>
<dbReference type="PANTHER" id="PTHR43884">
    <property type="entry name" value="ACYL-COA DEHYDROGENASE"/>
    <property type="match status" value="1"/>
</dbReference>
<dbReference type="Pfam" id="PF02770">
    <property type="entry name" value="Acyl-CoA_dh_M"/>
    <property type="match status" value="1"/>
</dbReference>
<dbReference type="PROSITE" id="PS00073">
    <property type="entry name" value="ACYL_COA_DH_2"/>
    <property type="match status" value="1"/>
</dbReference>
<dbReference type="SUPFAM" id="SSF56645">
    <property type="entry name" value="Acyl-CoA dehydrogenase NM domain-like"/>
    <property type="match status" value="1"/>
</dbReference>
<dbReference type="PIRSF" id="PIRSF016578">
    <property type="entry name" value="HsaA"/>
    <property type="match status" value="1"/>
</dbReference>
<dbReference type="InterPro" id="IPR013786">
    <property type="entry name" value="AcylCoA_DH/ox_N"/>
</dbReference>
<evidence type="ECO:0000313" key="12">
    <source>
        <dbReference type="EMBL" id="HFI92731.1"/>
    </source>
</evidence>
<dbReference type="GO" id="GO:0009083">
    <property type="term" value="P:branched-chain amino acid catabolic process"/>
    <property type="evidence" value="ECO:0007669"/>
    <property type="project" value="UniProtKB-KW"/>
</dbReference>
<proteinExistence type="inferred from homology"/>
<dbReference type="GO" id="GO:0050660">
    <property type="term" value="F:flavin adenine dinucleotide binding"/>
    <property type="evidence" value="ECO:0007669"/>
    <property type="project" value="InterPro"/>
</dbReference>
<dbReference type="InterPro" id="IPR006089">
    <property type="entry name" value="Acyl-CoA_DH_CS"/>
</dbReference>
<dbReference type="InterPro" id="IPR046373">
    <property type="entry name" value="Acyl-CoA_Oxase/DH_mid-dom_sf"/>
</dbReference>
<dbReference type="Gene3D" id="1.10.540.10">
    <property type="entry name" value="Acyl-CoA dehydrogenase/oxidase, N-terminal domain"/>
    <property type="match status" value="1"/>
</dbReference>
<feature type="domain" description="Acyl-CoA oxidase/dehydrogenase middle" evidence="10">
    <location>
        <begin position="123"/>
        <end position="213"/>
    </location>
</feature>
<dbReference type="AlphaFoldDB" id="A0A7V3E897"/>
<keyword evidence="5 8" id="KW-0285">Flavoprotein</keyword>
<dbReference type="InterPro" id="IPR009100">
    <property type="entry name" value="AcylCoA_DH/oxidase_NM_dom_sf"/>
</dbReference>
<comment type="similarity">
    <text evidence="3 8">Belongs to the acyl-CoA dehydrogenase family.</text>
</comment>
<dbReference type="FunFam" id="1.10.540.10:FF:000002">
    <property type="entry name" value="Acyl-CoA dehydrogenase FadE19"/>
    <property type="match status" value="1"/>
</dbReference>
<keyword evidence="4" id="KW-0101">Branched-chain amino acid catabolism</keyword>
<dbReference type="RefSeq" id="WP_304143370.1">
    <property type="nucleotide sequence ID" value="NZ_JAOAIE010000026.1"/>
</dbReference>
<keyword evidence="7 8" id="KW-0560">Oxidoreductase</keyword>
<dbReference type="GO" id="GO:0003995">
    <property type="term" value="F:acyl-CoA dehydrogenase activity"/>
    <property type="evidence" value="ECO:0007669"/>
    <property type="project" value="InterPro"/>
</dbReference>
<keyword evidence="6 8" id="KW-0274">FAD</keyword>
<dbReference type="Gene3D" id="1.20.140.10">
    <property type="entry name" value="Butyryl-CoA Dehydrogenase, subunit A, domain 3"/>
    <property type="match status" value="1"/>
</dbReference>
<comment type="caution">
    <text evidence="12">The sequence shown here is derived from an EMBL/GenBank/DDBJ whole genome shotgun (WGS) entry which is preliminary data.</text>
</comment>
<comment type="cofactor">
    <cofactor evidence="1 8">
        <name>FAD</name>
        <dbReference type="ChEBI" id="CHEBI:57692"/>
    </cofactor>
</comment>
<name>A0A7V3E897_9BACT</name>
<feature type="domain" description="Acyl-CoA dehydrogenase/oxidase C-terminal" evidence="9">
    <location>
        <begin position="225"/>
        <end position="373"/>
    </location>
</feature>
<dbReference type="InterPro" id="IPR006091">
    <property type="entry name" value="Acyl-CoA_Oxase/DH_mid-dom"/>
</dbReference>
<dbReference type="FunFam" id="1.20.140.10:FF:000001">
    <property type="entry name" value="Acyl-CoA dehydrogenase"/>
    <property type="match status" value="1"/>
</dbReference>
<feature type="domain" description="Acyl-CoA dehydrogenase/oxidase N-terminal" evidence="11">
    <location>
        <begin position="7"/>
        <end position="119"/>
    </location>
</feature>
<dbReference type="SUPFAM" id="SSF47203">
    <property type="entry name" value="Acyl-CoA dehydrogenase C-terminal domain-like"/>
    <property type="match status" value="1"/>
</dbReference>
<dbReference type="EMBL" id="DSUJ01000011">
    <property type="protein sequence ID" value="HFI92731.1"/>
    <property type="molecule type" value="Genomic_DNA"/>
</dbReference>
<evidence type="ECO:0000256" key="5">
    <source>
        <dbReference type="ARBA" id="ARBA00022630"/>
    </source>
</evidence>
<dbReference type="Pfam" id="PF00441">
    <property type="entry name" value="Acyl-CoA_dh_1"/>
    <property type="match status" value="1"/>
</dbReference>
<dbReference type="InterPro" id="IPR036250">
    <property type="entry name" value="AcylCo_DH-like_C"/>
</dbReference>
<sequence length="380" mass="42357">MFEFKFTDEQNMLRETVRDFTNKEIKPIASKIDQEGKIPEELIRKMAELGFLGISFPEEYGGGGFGEVGYCIMQEEIARGCMSTATFIGAHQSIGTNAIFIGGTEEQKKKFIPPLAAGEKIAAFGLTEAQAGSDSFHLKTHAEPDGDEWVINGEKLWITNGGIANIISLFARTEKGITLFAVETDRPGFKAGPPEKKMGIRGSVTNALSFENVRVPKENLIGQEGRGFIYAMKTLDAGRLGLGAACLGVSKELLELSTKYAKERIQFDHPIVQFQAIQFMLAEMAIMIYNMESIVYRTAVDYDLHKDISRQSAMVKYYCSESLDKIVDYAVQIHGGMGYSQELPIERIYRDSRINRIFEGTNEIQKGIIARDIIKKNGRL</sequence>
<evidence type="ECO:0000256" key="7">
    <source>
        <dbReference type="ARBA" id="ARBA00023002"/>
    </source>
</evidence>